<dbReference type="PANTHER" id="PTHR11012">
    <property type="entry name" value="PROTEIN KINASE-LIKE DOMAIN-CONTAINING"/>
    <property type="match status" value="1"/>
</dbReference>
<sequence length="410" mass="47905">MDVLQTRPAILSLIKTVSQEHGINNHVITDVKTNQKGEGYLGEIFMVTVKDTTGDKKQLEMVIKAAFIDEKVREMAPIRLSFENEIYFYTSVHPIYEKLDQEKAVSPKVLYVPKCIKVSVKDQEEMLALENLRVSGFEIFDKKLVLDDEHVKLIFKTYGRYHGYSFALRDQKPEEYARITKGFYNIYDEFMKNDYFGNHLKDVNKLVQATLVPGEDDKVIQKYGKYTDDNVVKIFGDITRQDFDYSAILHGDCWSNNMMFKYDDTANGRKPVDMRLLDFQLIKVGSPVCDLSYCLYSGASKKVFDNLNEYLQIYHDSLSSFVRELGSDPERLFPFSVLKEHWRKYARWGMIMSFAILKMKLINKEDLVDLTDGYDMDELVDVFANVKFNEEDYNKRIRGLLWHMYEVEAL</sequence>
<dbReference type="Gene3D" id="3.90.1200.10">
    <property type="match status" value="1"/>
</dbReference>
<keyword evidence="3" id="KW-1185">Reference proteome</keyword>
<dbReference type="InterPro" id="IPR011009">
    <property type="entry name" value="Kinase-like_dom_sf"/>
</dbReference>
<dbReference type="InterPro" id="IPR015897">
    <property type="entry name" value="CHK_kinase-like"/>
</dbReference>
<evidence type="ECO:0000259" key="1">
    <source>
        <dbReference type="SMART" id="SM00587"/>
    </source>
</evidence>
<name>A0AA38ML55_9CUCU</name>
<dbReference type="SMART" id="SM00587">
    <property type="entry name" value="CHK"/>
    <property type="match status" value="1"/>
</dbReference>
<feature type="domain" description="CHK kinase-like" evidence="1">
    <location>
        <begin position="127"/>
        <end position="324"/>
    </location>
</feature>
<dbReference type="InterPro" id="IPR004119">
    <property type="entry name" value="EcKL"/>
</dbReference>
<comment type="caution">
    <text evidence="2">The sequence shown here is derived from an EMBL/GenBank/DDBJ whole genome shotgun (WGS) entry which is preliminary data.</text>
</comment>
<dbReference type="Proteomes" id="UP001168821">
    <property type="component" value="Unassembled WGS sequence"/>
</dbReference>
<dbReference type="PANTHER" id="PTHR11012:SF30">
    <property type="entry name" value="PROTEIN KINASE-LIKE DOMAIN-CONTAINING"/>
    <property type="match status" value="1"/>
</dbReference>
<dbReference type="AlphaFoldDB" id="A0AA38ML55"/>
<protein>
    <recommendedName>
        <fullName evidence="1">CHK kinase-like domain-containing protein</fullName>
    </recommendedName>
</protein>
<dbReference type="SUPFAM" id="SSF56112">
    <property type="entry name" value="Protein kinase-like (PK-like)"/>
    <property type="match status" value="1"/>
</dbReference>
<organism evidence="2 3">
    <name type="scientific">Zophobas morio</name>
    <dbReference type="NCBI Taxonomy" id="2755281"/>
    <lineage>
        <taxon>Eukaryota</taxon>
        <taxon>Metazoa</taxon>
        <taxon>Ecdysozoa</taxon>
        <taxon>Arthropoda</taxon>
        <taxon>Hexapoda</taxon>
        <taxon>Insecta</taxon>
        <taxon>Pterygota</taxon>
        <taxon>Neoptera</taxon>
        <taxon>Endopterygota</taxon>
        <taxon>Coleoptera</taxon>
        <taxon>Polyphaga</taxon>
        <taxon>Cucujiformia</taxon>
        <taxon>Tenebrionidae</taxon>
        <taxon>Zophobas</taxon>
    </lineage>
</organism>
<evidence type="ECO:0000313" key="3">
    <source>
        <dbReference type="Proteomes" id="UP001168821"/>
    </source>
</evidence>
<dbReference type="EMBL" id="JALNTZ010000003">
    <property type="protein sequence ID" value="KAJ3659962.1"/>
    <property type="molecule type" value="Genomic_DNA"/>
</dbReference>
<proteinExistence type="predicted"/>
<reference evidence="2" key="1">
    <citation type="journal article" date="2023" name="G3 (Bethesda)">
        <title>Whole genome assemblies of Zophobas morio and Tenebrio molitor.</title>
        <authorList>
            <person name="Kaur S."/>
            <person name="Stinson S.A."/>
            <person name="diCenzo G.C."/>
        </authorList>
    </citation>
    <scope>NUCLEOTIDE SEQUENCE</scope>
    <source>
        <strain evidence="2">QUZm001</strain>
    </source>
</reference>
<accession>A0AA38ML55</accession>
<evidence type="ECO:0000313" key="2">
    <source>
        <dbReference type="EMBL" id="KAJ3659962.1"/>
    </source>
</evidence>
<dbReference type="Pfam" id="PF02958">
    <property type="entry name" value="EcKL"/>
    <property type="match status" value="1"/>
</dbReference>
<gene>
    <name evidence="2" type="ORF">Zmor_011623</name>
</gene>